<feature type="transmembrane region" description="Helical" evidence="10">
    <location>
        <begin position="91"/>
        <end position="111"/>
    </location>
</feature>
<accession>A0ABR3A1F3</accession>
<dbReference type="InterPro" id="IPR013320">
    <property type="entry name" value="ConA-like_dom_sf"/>
</dbReference>
<name>A0ABR3A1F3_9AGAR</name>
<reference evidence="12 13" key="1">
    <citation type="submission" date="2024-05" db="EMBL/GenBank/DDBJ databases">
        <title>A draft genome resource for the thread blight pathogen Marasmius tenuissimus strain MS-2.</title>
        <authorList>
            <person name="Yulfo-Soto G.E."/>
            <person name="Baruah I.K."/>
            <person name="Amoako-Attah I."/>
            <person name="Bukari Y."/>
            <person name="Meinhardt L.W."/>
            <person name="Bailey B.A."/>
            <person name="Cohen S.P."/>
        </authorList>
    </citation>
    <scope>NUCLEOTIDE SEQUENCE [LARGE SCALE GENOMIC DNA]</scope>
    <source>
        <strain evidence="12 13">MS-2</strain>
    </source>
</reference>
<comment type="subcellular location">
    <subcellularLocation>
        <location evidence="1">Membrane</location>
        <topology evidence="1">Single-pass type II membrane protein</topology>
    </subcellularLocation>
</comment>
<feature type="domain" description="GH16" evidence="11">
    <location>
        <begin position="112"/>
        <end position="524"/>
    </location>
</feature>
<feature type="compositionally biased region" description="Basic and acidic residues" evidence="9">
    <location>
        <begin position="62"/>
        <end position="75"/>
    </location>
</feature>
<keyword evidence="5 10" id="KW-1133">Transmembrane helix</keyword>
<comment type="similarity">
    <text evidence="2">Belongs to the SKN1/KRE6 family.</text>
</comment>
<keyword evidence="7" id="KW-0325">Glycoprotein</keyword>
<dbReference type="PROSITE" id="PS51762">
    <property type="entry name" value="GH16_2"/>
    <property type="match status" value="1"/>
</dbReference>
<dbReference type="Gene3D" id="2.60.120.200">
    <property type="match status" value="1"/>
</dbReference>
<comment type="caution">
    <text evidence="12">The sequence shown here is derived from an EMBL/GenBank/DDBJ whole genome shotgun (WGS) entry which is preliminary data.</text>
</comment>
<evidence type="ECO:0000256" key="1">
    <source>
        <dbReference type="ARBA" id="ARBA00004606"/>
    </source>
</evidence>
<feature type="region of interest" description="Disordered" evidence="9">
    <location>
        <begin position="1"/>
        <end position="75"/>
    </location>
</feature>
<dbReference type="CDD" id="cd02180">
    <property type="entry name" value="GH16_fungal_KRE6_glucanase"/>
    <property type="match status" value="1"/>
</dbReference>
<dbReference type="EMBL" id="JBBXMP010000025">
    <property type="protein sequence ID" value="KAL0067468.1"/>
    <property type="molecule type" value="Genomic_DNA"/>
</dbReference>
<evidence type="ECO:0000256" key="8">
    <source>
        <dbReference type="ARBA" id="ARBA00023316"/>
    </source>
</evidence>
<dbReference type="PANTHER" id="PTHR31361:SF1">
    <property type="entry name" value="BETA-GLUCAN SYNTHESIS-ASSOCIATED PROTEIN KRE6-RELATED"/>
    <property type="match status" value="1"/>
</dbReference>
<keyword evidence="8" id="KW-0961">Cell wall biogenesis/degradation</keyword>
<sequence length="572" mass="63038">MPTTYTRLGPDSDGGYHNTSDSSYPSWASSNGSPRNSKLSSIEAKFSLPADPNTWGSAVSRNHREPDDNLHDEDRDFPSSTVFSSRGLSNAGCLILLIAALLALFVGYPIASAFQRPTIPKVGVNATGQVPQFAGNWGLIDKDTPQDAHKYTSLEDGKQLELVFSDEFNLDGRTFYPGDDPYWEAVDLHYWGTNNLEWYDPESVTTVNGNLNITLQQKANHGMRFMGGMIQTWNKFCFTGGLVVASVVLPGMSNVAGLWPAIWTMGNLGRAGYGASLEGLWPYSYDACDVGTLKNQTLNGEPYLATVDGDAKFGGALSYSPGQRLSRCTCNGESHPGPKHKDGSYVGRAAPEIDMIEAQASSAPLLTLQGEVSQSGQFAPFDYKYEWNENAQTRIIYNSTGTVMNGYKGGVYQQAASGVTRTNPECYSQESGCHSVYAFEYKPGYDEGYITWLSDNKKAWTLRGPGLGPDDNVKISARPIPQEPMYLIMNLGLSENFGDVDLAHLVFPVWMLVDYVRVYQDPNAMNVGCDPKDYPTADYIAQYPEAYANPNLTTWKDDYKQPWPKNRLIDQC</sequence>
<evidence type="ECO:0000256" key="6">
    <source>
        <dbReference type="ARBA" id="ARBA00023136"/>
    </source>
</evidence>
<evidence type="ECO:0000256" key="4">
    <source>
        <dbReference type="ARBA" id="ARBA00022968"/>
    </source>
</evidence>
<proteinExistence type="inferred from homology"/>
<dbReference type="Pfam" id="PF03935">
    <property type="entry name" value="SKN1_KRE6_Sbg1"/>
    <property type="match status" value="1"/>
</dbReference>
<keyword evidence="6 10" id="KW-0472">Membrane</keyword>
<dbReference type="InterPro" id="IPR005629">
    <property type="entry name" value="Skn1/Kre6/Sbg1"/>
</dbReference>
<gene>
    <name evidence="12" type="ORF">AAF712_005456</name>
</gene>
<evidence type="ECO:0000259" key="11">
    <source>
        <dbReference type="PROSITE" id="PS51762"/>
    </source>
</evidence>
<dbReference type="InterPro" id="IPR000757">
    <property type="entry name" value="Beta-glucanase-like"/>
</dbReference>
<keyword evidence="4" id="KW-0735">Signal-anchor</keyword>
<evidence type="ECO:0000256" key="3">
    <source>
        <dbReference type="ARBA" id="ARBA00022692"/>
    </source>
</evidence>
<dbReference type="SUPFAM" id="SSF49899">
    <property type="entry name" value="Concanavalin A-like lectins/glucanases"/>
    <property type="match status" value="1"/>
</dbReference>
<keyword evidence="13" id="KW-1185">Reference proteome</keyword>
<protein>
    <recommendedName>
        <fullName evidence="11">GH16 domain-containing protein</fullName>
    </recommendedName>
</protein>
<dbReference type="Proteomes" id="UP001437256">
    <property type="component" value="Unassembled WGS sequence"/>
</dbReference>
<organism evidence="12 13">
    <name type="scientific">Marasmius tenuissimus</name>
    <dbReference type="NCBI Taxonomy" id="585030"/>
    <lineage>
        <taxon>Eukaryota</taxon>
        <taxon>Fungi</taxon>
        <taxon>Dikarya</taxon>
        <taxon>Basidiomycota</taxon>
        <taxon>Agaricomycotina</taxon>
        <taxon>Agaricomycetes</taxon>
        <taxon>Agaricomycetidae</taxon>
        <taxon>Agaricales</taxon>
        <taxon>Marasmiineae</taxon>
        <taxon>Marasmiaceae</taxon>
        <taxon>Marasmius</taxon>
    </lineage>
</organism>
<evidence type="ECO:0000256" key="2">
    <source>
        <dbReference type="ARBA" id="ARBA00010962"/>
    </source>
</evidence>
<evidence type="ECO:0000256" key="9">
    <source>
        <dbReference type="SAM" id="MobiDB-lite"/>
    </source>
</evidence>
<evidence type="ECO:0000256" key="5">
    <source>
        <dbReference type="ARBA" id="ARBA00022989"/>
    </source>
</evidence>
<evidence type="ECO:0000256" key="7">
    <source>
        <dbReference type="ARBA" id="ARBA00023180"/>
    </source>
</evidence>
<dbReference type="PANTHER" id="PTHR31361">
    <property type="entry name" value="BETA-GLUCAN SYNTHESIS-ASSOCIATED PROTEIN KRE6-RELATED"/>
    <property type="match status" value="1"/>
</dbReference>
<evidence type="ECO:0000313" key="12">
    <source>
        <dbReference type="EMBL" id="KAL0067468.1"/>
    </source>
</evidence>
<evidence type="ECO:0000256" key="10">
    <source>
        <dbReference type="SAM" id="Phobius"/>
    </source>
</evidence>
<evidence type="ECO:0000313" key="13">
    <source>
        <dbReference type="Proteomes" id="UP001437256"/>
    </source>
</evidence>
<feature type="compositionally biased region" description="Polar residues" evidence="9">
    <location>
        <begin position="17"/>
        <end position="40"/>
    </location>
</feature>
<keyword evidence="3 10" id="KW-0812">Transmembrane</keyword>